<dbReference type="InterPro" id="IPR036186">
    <property type="entry name" value="Serpin_sf"/>
</dbReference>
<evidence type="ECO:0000256" key="1">
    <source>
        <dbReference type="ARBA" id="ARBA00022690"/>
    </source>
</evidence>
<dbReference type="PANTHER" id="PTHR11461">
    <property type="entry name" value="SERINE PROTEASE INHIBITOR, SERPIN"/>
    <property type="match status" value="1"/>
</dbReference>
<dbReference type="AlphaFoldDB" id="A0A921ZMX6"/>
<dbReference type="PANTHER" id="PTHR11461:SF292">
    <property type="entry name" value="SERPIN 100A"/>
    <property type="match status" value="1"/>
</dbReference>
<dbReference type="GO" id="GO:0004867">
    <property type="term" value="F:serine-type endopeptidase inhibitor activity"/>
    <property type="evidence" value="ECO:0007669"/>
    <property type="project" value="UniProtKB-KW"/>
</dbReference>
<accession>A0A921ZMX6</accession>
<feature type="chain" id="PRO_5038324528" description="Serpin domain-containing protein" evidence="4">
    <location>
        <begin position="23"/>
        <end position="404"/>
    </location>
</feature>
<comment type="similarity">
    <text evidence="3">Belongs to the serpin family.</text>
</comment>
<keyword evidence="4" id="KW-0732">Signal</keyword>
<dbReference type="Gene3D" id="2.30.39.10">
    <property type="entry name" value="Alpha-1-antitrypsin, domain 1"/>
    <property type="match status" value="1"/>
</dbReference>
<evidence type="ECO:0000259" key="5">
    <source>
        <dbReference type="SMART" id="SM00093"/>
    </source>
</evidence>
<dbReference type="EMBL" id="JH668657">
    <property type="protein sequence ID" value="KAG6460148.1"/>
    <property type="molecule type" value="Genomic_DNA"/>
</dbReference>
<dbReference type="InterPro" id="IPR000215">
    <property type="entry name" value="Serpin_fam"/>
</dbReference>
<dbReference type="InterPro" id="IPR023796">
    <property type="entry name" value="Serpin_dom"/>
</dbReference>
<feature type="signal peptide" evidence="4">
    <location>
        <begin position="1"/>
        <end position="22"/>
    </location>
</feature>
<evidence type="ECO:0000313" key="7">
    <source>
        <dbReference type="Proteomes" id="UP000791440"/>
    </source>
</evidence>
<comment type="caution">
    <text evidence="6">The sequence shown here is derived from an EMBL/GenBank/DDBJ whole genome shotgun (WGS) entry which is preliminary data.</text>
</comment>
<feature type="domain" description="Serpin" evidence="5">
    <location>
        <begin position="49"/>
        <end position="388"/>
    </location>
</feature>
<evidence type="ECO:0000313" key="6">
    <source>
        <dbReference type="EMBL" id="KAG6460149.1"/>
    </source>
</evidence>
<proteinExistence type="inferred from homology"/>
<dbReference type="SUPFAM" id="SSF56574">
    <property type="entry name" value="Serpins"/>
    <property type="match status" value="1"/>
</dbReference>
<keyword evidence="2" id="KW-0722">Serine protease inhibitor</keyword>
<reference evidence="6" key="2">
    <citation type="submission" date="2020-12" db="EMBL/GenBank/DDBJ databases">
        <authorList>
            <person name="Kanost M."/>
        </authorList>
    </citation>
    <scope>NUCLEOTIDE SEQUENCE</scope>
</reference>
<dbReference type="InterPro" id="IPR042178">
    <property type="entry name" value="Serpin_sf_1"/>
</dbReference>
<keyword evidence="1" id="KW-0646">Protease inhibitor</keyword>
<organism evidence="6 7">
    <name type="scientific">Manduca sexta</name>
    <name type="common">Tobacco hawkmoth</name>
    <name type="synonym">Tobacco hornworm</name>
    <dbReference type="NCBI Taxonomy" id="7130"/>
    <lineage>
        <taxon>Eukaryota</taxon>
        <taxon>Metazoa</taxon>
        <taxon>Ecdysozoa</taxon>
        <taxon>Arthropoda</taxon>
        <taxon>Hexapoda</taxon>
        <taxon>Insecta</taxon>
        <taxon>Pterygota</taxon>
        <taxon>Neoptera</taxon>
        <taxon>Endopterygota</taxon>
        <taxon>Lepidoptera</taxon>
        <taxon>Glossata</taxon>
        <taxon>Ditrysia</taxon>
        <taxon>Bombycoidea</taxon>
        <taxon>Sphingidae</taxon>
        <taxon>Sphinginae</taxon>
        <taxon>Sphingini</taxon>
        <taxon>Manduca</taxon>
    </lineage>
</organism>
<gene>
    <name evidence="6" type="ORF">O3G_MSEX011795</name>
</gene>
<dbReference type="Pfam" id="PF00079">
    <property type="entry name" value="Serpin"/>
    <property type="match status" value="1"/>
</dbReference>
<evidence type="ECO:0000256" key="4">
    <source>
        <dbReference type="SAM" id="SignalP"/>
    </source>
</evidence>
<name>A0A921ZMX6_MANSE</name>
<dbReference type="EMBL" id="JH668657">
    <property type="protein sequence ID" value="KAG6460149.1"/>
    <property type="molecule type" value="Genomic_DNA"/>
</dbReference>
<dbReference type="InterPro" id="IPR042185">
    <property type="entry name" value="Serpin_sf_2"/>
</dbReference>
<evidence type="ECO:0000256" key="3">
    <source>
        <dbReference type="RuleBase" id="RU000411"/>
    </source>
</evidence>
<dbReference type="Gene3D" id="3.30.497.10">
    <property type="entry name" value="Antithrombin, subunit I, domain 2"/>
    <property type="match status" value="1"/>
</dbReference>
<sequence length="404" mass="46192">MAALLGLLTILYIAIIVQSVSGYEQCNKYDEPIDIRLPNMNTKLNGVCLHAMYERDPGKSHMTSSPFIVISLAQLYLFSREPTTSQIGNYLNLRNVEEIKYIFPDIVEKFNSRGRNDITWKIKVYVNSSRIYTNEFEEIFDTYFFGKVDHVNFSKRCKAARVINKWFDNQISDPGVETLSCDAIQKHMGMVFANTYNIEADLSGSFRPLCLKNMDFYLSESQTFEVPALHGIGMVKYGRIGSYGHGYRIQLKDSLNSLLLVVGDIPKLLELFRDYKIFNAFVNSFKDTNITLTFPYLNVKGRDDYAVHFKAGNILPSLFRSHGGEFNNVFINDDSVYISNLLQKNSIKFNEGLQQCDADSKEDSEESHFPNHVIDGPFLYYFLCNISPMLSGTCYGDCHHGREC</sequence>
<dbReference type="GO" id="GO:0005615">
    <property type="term" value="C:extracellular space"/>
    <property type="evidence" value="ECO:0007669"/>
    <property type="project" value="InterPro"/>
</dbReference>
<dbReference type="SMART" id="SM00093">
    <property type="entry name" value="SERPIN"/>
    <property type="match status" value="1"/>
</dbReference>
<dbReference type="Proteomes" id="UP000791440">
    <property type="component" value="Unassembled WGS sequence"/>
</dbReference>
<protein>
    <recommendedName>
        <fullName evidence="5">Serpin domain-containing protein</fullName>
    </recommendedName>
</protein>
<reference evidence="6" key="1">
    <citation type="journal article" date="2016" name="Insect Biochem. Mol. Biol.">
        <title>Multifaceted biological insights from a draft genome sequence of the tobacco hornworm moth, Manduca sexta.</title>
        <authorList>
            <person name="Kanost M.R."/>
            <person name="Arrese E.L."/>
            <person name="Cao X."/>
            <person name="Chen Y.R."/>
            <person name="Chellapilla S."/>
            <person name="Goldsmith M.R."/>
            <person name="Grosse-Wilde E."/>
            <person name="Heckel D.G."/>
            <person name="Herndon N."/>
            <person name="Jiang H."/>
            <person name="Papanicolaou A."/>
            <person name="Qu J."/>
            <person name="Soulages J.L."/>
            <person name="Vogel H."/>
            <person name="Walters J."/>
            <person name="Waterhouse R.M."/>
            <person name="Ahn S.J."/>
            <person name="Almeida F.C."/>
            <person name="An C."/>
            <person name="Aqrawi P."/>
            <person name="Bretschneider A."/>
            <person name="Bryant W.B."/>
            <person name="Bucks S."/>
            <person name="Chao H."/>
            <person name="Chevignon G."/>
            <person name="Christen J.M."/>
            <person name="Clarke D.F."/>
            <person name="Dittmer N.T."/>
            <person name="Ferguson L.C.F."/>
            <person name="Garavelou S."/>
            <person name="Gordon K.H.J."/>
            <person name="Gunaratna R.T."/>
            <person name="Han Y."/>
            <person name="Hauser F."/>
            <person name="He Y."/>
            <person name="Heidel-Fischer H."/>
            <person name="Hirsh A."/>
            <person name="Hu Y."/>
            <person name="Jiang H."/>
            <person name="Kalra D."/>
            <person name="Klinner C."/>
            <person name="Konig C."/>
            <person name="Kovar C."/>
            <person name="Kroll A.R."/>
            <person name="Kuwar S.S."/>
            <person name="Lee S.L."/>
            <person name="Lehman R."/>
            <person name="Li K."/>
            <person name="Li Z."/>
            <person name="Liang H."/>
            <person name="Lovelace S."/>
            <person name="Lu Z."/>
            <person name="Mansfield J.H."/>
            <person name="McCulloch K.J."/>
            <person name="Mathew T."/>
            <person name="Morton B."/>
            <person name="Muzny D.M."/>
            <person name="Neunemann D."/>
            <person name="Ongeri F."/>
            <person name="Pauchet Y."/>
            <person name="Pu L.L."/>
            <person name="Pyrousis I."/>
            <person name="Rao X.J."/>
            <person name="Redding A."/>
            <person name="Roesel C."/>
            <person name="Sanchez-Gracia A."/>
            <person name="Schaack S."/>
            <person name="Shukla A."/>
            <person name="Tetreau G."/>
            <person name="Wang Y."/>
            <person name="Xiong G.H."/>
            <person name="Traut W."/>
            <person name="Walsh T.K."/>
            <person name="Worley K.C."/>
            <person name="Wu D."/>
            <person name="Wu W."/>
            <person name="Wu Y.Q."/>
            <person name="Zhang X."/>
            <person name="Zou Z."/>
            <person name="Zucker H."/>
            <person name="Briscoe A.D."/>
            <person name="Burmester T."/>
            <person name="Clem R.J."/>
            <person name="Feyereisen R."/>
            <person name="Grimmelikhuijzen C.J.P."/>
            <person name="Hamodrakas S.J."/>
            <person name="Hansson B.S."/>
            <person name="Huguet E."/>
            <person name="Jermiin L.S."/>
            <person name="Lan Q."/>
            <person name="Lehman H.K."/>
            <person name="Lorenzen M."/>
            <person name="Merzendorfer H."/>
            <person name="Michalopoulos I."/>
            <person name="Morton D.B."/>
            <person name="Muthukrishnan S."/>
            <person name="Oakeshott J.G."/>
            <person name="Palmer W."/>
            <person name="Park Y."/>
            <person name="Passarelli A.L."/>
            <person name="Rozas J."/>
            <person name="Schwartz L.M."/>
            <person name="Smith W."/>
            <person name="Southgate A."/>
            <person name="Vilcinskas A."/>
            <person name="Vogt R."/>
            <person name="Wang P."/>
            <person name="Werren J."/>
            <person name="Yu X.Q."/>
            <person name="Zhou J.J."/>
            <person name="Brown S.J."/>
            <person name="Scherer S.E."/>
            <person name="Richards S."/>
            <person name="Blissard G.W."/>
        </authorList>
    </citation>
    <scope>NUCLEOTIDE SEQUENCE</scope>
</reference>
<evidence type="ECO:0000256" key="2">
    <source>
        <dbReference type="ARBA" id="ARBA00022900"/>
    </source>
</evidence>
<keyword evidence="7" id="KW-1185">Reference proteome</keyword>